<dbReference type="UniPathway" id="UPA00799">
    <property type="reaction ID" value="UER00773"/>
</dbReference>
<dbReference type="EMBL" id="VIBQ01000016">
    <property type="protein sequence ID" value="KAB8356685.1"/>
    <property type="molecule type" value="Genomic_DNA"/>
</dbReference>
<dbReference type="InterPro" id="IPR017825">
    <property type="entry name" value="Lycopene_cyclase_dom"/>
</dbReference>
<dbReference type="GO" id="GO:0005216">
    <property type="term" value="F:monoatomic ion channel activity"/>
    <property type="evidence" value="ECO:0007669"/>
    <property type="project" value="InterPro"/>
</dbReference>
<dbReference type="SFLD" id="SFLDS00005">
    <property type="entry name" value="Isoprenoid_Synthase_Type_I"/>
    <property type="match status" value="1"/>
</dbReference>
<dbReference type="Gene3D" id="3.50.50.60">
    <property type="entry name" value="FAD/NAD(P)-binding domain"/>
    <property type="match status" value="2"/>
</dbReference>
<evidence type="ECO:0000256" key="10">
    <source>
        <dbReference type="ARBA" id="ARBA00013293"/>
    </source>
</evidence>
<dbReference type="NCBIfam" id="TIGR03462">
    <property type="entry name" value="CarR_dom_SF"/>
    <property type="match status" value="1"/>
</dbReference>
<dbReference type="GO" id="GO:0009881">
    <property type="term" value="F:photoreceptor activity"/>
    <property type="evidence" value="ECO:0007669"/>
    <property type="project" value="UniProtKB-KW"/>
</dbReference>
<dbReference type="SUPFAM" id="SSF81321">
    <property type="entry name" value="Family A G protein-coupled receptor-like"/>
    <property type="match status" value="1"/>
</dbReference>
<name>A0A5N6KXX2_9ROSI</name>
<dbReference type="InterPro" id="IPR033904">
    <property type="entry name" value="Trans_IPPS_HH"/>
</dbReference>
<dbReference type="Gene3D" id="1.20.1070.10">
    <property type="entry name" value="Rhodopsin 7-helix transmembrane proteins"/>
    <property type="match status" value="1"/>
</dbReference>
<keyword evidence="14" id="KW-0808">Transferase</keyword>
<evidence type="ECO:0000256" key="26">
    <source>
        <dbReference type="ARBA" id="ARBA00029313"/>
    </source>
</evidence>
<dbReference type="InterPro" id="IPR036188">
    <property type="entry name" value="FAD/NAD-bd_sf"/>
</dbReference>
<comment type="subcellular location">
    <subcellularLocation>
        <location evidence="1">Membrane</location>
        <topology evidence="1">Multi-pass membrane protein</topology>
    </subcellularLocation>
</comment>
<keyword evidence="20" id="KW-0560">Oxidoreductase</keyword>
<dbReference type="InterPro" id="IPR002060">
    <property type="entry name" value="Squ/phyt_synthse"/>
</dbReference>
<keyword evidence="33" id="KW-1185">Reference proteome</keyword>
<gene>
    <name evidence="32" type="ORF">FH972_024261</name>
</gene>
<reference evidence="32 33" key="1">
    <citation type="submission" date="2019-06" db="EMBL/GenBank/DDBJ databases">
        <title>A chromosomal-level reference genome of Carpinus fangiana (Coryloideae, Betulaceae).</title>
        <authorList>
            <person name="Yang X."/>
            <person name="Wang Z."/>
            <person name="Zhang L."/>
            <person name="Hao G."/>
            <person name="Liu J."/>
            <person name="Yang Y."/>
        </authorList>
    </citation>
    <scope>NUCLEOTIDE SEQUENCE [LARGE SCALE GENOMIC DNA]</scope>
    <source>
        <strain evidence="32">Cfa_2016G</strain>
        <tissue evidence="32">Leaf</tissue>
    </source>
</reference>
<dbReference type="CDD" id="cd00683">
    <property type="entry name" value="Trans_IPPS_HH"/>
    <property type="match status" value="1"/>
</dbReference>
<organism evidence="32 33">
    <name type="scientific">Carpinus fangiana</name>
    <dbReference type="NCBI Taxonomy" id="176857"/>
    <lineage>
        <taxon>Eukaryota</taxon>
        <taxon>Viridiplantae</taxon>
        <taxon>Streptophyta</taxon>
        <taxon>Embryophyta</taxon>
        <taxon>Tracheophyta</taxon>
        <taxon>Spermatophyta</taxon>
        <taxon>Magnoliopsida</taxon>
        <taxon>eudicotyledons</taxon>
        <taxon>Gunneridae</taxon>
        <taxon>Pentapetalae</taxon>
        <taxon>rosids</taxon>
        <taxon>fabids</taxon>
        <taxon>Fagales</taxon>
        <taxon>Betulaceae</taxon>
        <taxon>Carpinus</taxon>
    </lineage>
</organism>
<feature type="transmembrane region" description="Helical" evidence="30">
    <location>
        <begin position="79"/>
        <end position="101"/>
    </location>
</feature>
<feature type="transmembrane region" description="Helical" evidence="30">
    <location>
        <begin position="1218"/>
        <end position="1239"/>
    </location>
</feature>
<evidence type="ECO:0000256" key="19">
    <source>
        <dbReference type="ARBA" id="ARBA00022991"/>
    </source>
</evidence>
<dbReference type="InterPro" id="IPR008150">
    <property type="entry name" value="Phytoene_DH_bac_CS"/>
</dbReference>
<evidence type="ECO:0000256" key="15">
    <source>
        <dbReference type="ARBA" id="ARBA00022692"/>
    </source>
</evidence>
<dbReference type="FunFam" id="3.50.50.60:FF:000171">
    <property type="entry name" value="zeta-carotene-forming phytoene desaturase"/>
    <property type="match status" value="1"/>
</dbReference>
<feature type="transmembrane region" description="Helical" evidence="30">
    <location>
        <begin position="1246"/>
        <end position="1274"/>
    </location>
</feature>
<evidence type="ECO:0000256" key="9">
    <source>
        <dbReference type="ARBA" id="ARBA00012242"/>
    </source>
</evidence>
<dbReference type="UniPathway" id="UPA00802"/>
<dbReference type="Pfam" id="PF00494">
    <property type="entry name" value="SQS_PSY"/>
    <property type="match status" value="1"/>
</dbReference>
<keyword evidence="18 30" id="KW-1133">Transmembrane helix</keyword>
<dbReference type="SUPFAM" id="SSF48576">
    <property type="entry name" value="Terpenoid synthases"/>
    <property type="match status" value="1"/>
</dbReference>
<feature type="transmembrane region" description="Helical" evidence="30">
    <location>
        <begin position="1379"/>
        <end position="1398"/>
    </location>
</feature>
<evidence type="ECO:0000256" key="14">
    <source>
        <dbReference type="ARBA" id="ARBA00022679"/>
    </source>
</evidence>
<evidence type="ECO:0000256" key="23">
    <source>
        <dbReference type="ARBA" id="ARBA00023229"/>
    </source>
</evidence>
<evidence type="ECO:0000256" key="11">
    <source>
        <dbReference type="ARBA" id="ARBA00018909"/>
    </source>
</evidence>
<evidence type="ECO:0000256" key="3">
    <source>
        <dbReference type="ARBA" id="ARBA00005172"/>
    </source>
</evidence>
<dbReference type="PROSITE" id="PS00950">
    <property type="entry name" value="BACTERIAL_OPSIN_1"/>
    <property type="match status" value="1"/>
</dbReference>
<dbReference type="GO" id="GO:0016120">
    <property type="term" value="P:carotene biosynthetic process"/>
    <property type="evidence" value="ECO:0007669"/>
    <property type="project" value="UniProtKB-ARBA"/>
</dbReference>
<evidence type="ECO:0000256" key="22">
    <source>
        <dbReference type="ARBA" id="ARBA00023170"/>
    </source>
</evidence>
<feature type="transmembrane region" description="Helical" evidence="30">
    <location>
        <begin position="1348"/>
        <end position="1367"/>
    </location>
</feature>
<dbReference type="GO" id="GO:0007602">
    <property type="term" value="P:phototransduction"/>
    <property type="evidence" value="ECO:0007669"/>
    <property type="project" value="UniProtKB-KW"/>
</dbReference>
<keyword evidence="19" id="KW-0157">Chromophore</keyword>
<keyword evidence="17" id="KW-0681">Retinal protein</keyword>
<comment type="pathway">
    <text evidence="2">Carotenoid biosynthesis; beta-carotene biosynthesis.</text>
</comment>
<evidence type="ECO:0000256" key="25">
    <source>
        <dbReference type="ARBA" id="ARBA00023268"/>
    </source>
</evidence>
<dbReference type="GO" id="GO:0016020">
    <property type="term" value="C:membrane"/>
    <property type="evidence" value="ECO:0007669"/>
    <property type="project" value="UniProtKB-SubCell"/>
</dbReference>
<evidence type="ECO:0000256" key="13">
    <source>
        <dbReference type="ARBA" id="ARBA00022606"/>
    </source>
</evidence>
<dbReference type="PANTHER" id="PTHR43734:SF1">
    <property type="entry name" value="PHYTOENE DESATURASE"/>
    <property type="match status" value="1"/>
</dbReference>
<dbReference type="Gene3D" id="1.10.600.10">
    <property type="entry name" value="Farnesyl Diphosphate Synthase"/>
    <property type="match status" value="1"/>
</dbReference>
<accession>A0A5N6KXX2</accession>
<comment type="similarity">
    <text evidence="4">Belongs to the carotenoid/retinoid oxidoreductase family.</text>
</comment>
<evidence type="ECO:0000256" key="18">
    <source>
        <dbReference type="ARBA" id="ARBA00022989"/>
    </source>
</evidence>
<keyword evidence="25" id="KW-0511">Multifunctional enzyme</keyword>
<feature type="compositionally biased region" description="Low complexity" evidence="29">
    <location>
        <begin position="1474"/>
        <end position="1491"/>
    </location>
</feature>
<comment type="pathway">
    <text evidence="3">Carotenoid biosynthesis; phytoene biosynthesis; all-trans-phytoene from geranylgeranyl diphosphate: step 1/1.</text>
</comment>
<dbReference type="PROSITE" id="PS00327">
    <property type="entry name" value="BACTERIAL_OPSIN_RET"/>
    <property type="match status" value="1"/>
</dbReference>
<evidence type="ECO:0000256" key="1">
    <source>
        <dbReference type="ARBA" id="ARBA00004141"/>
    </source>
</evidence>
<dbReference type="SUPFAM" id="SSF51905">
    <property type="entry name" value="FAD/NAD(P)-binding domain"/>
    <property type="match status" value="1"/>
</dbReference>
<dbReference type="PROSITE" id="PS00982">
    <property type="entry name" value="PHYTOENE_DH"/>
    <property type="match status" value="1"/>
</dbReference>
<evidence type="ECO:0000256" key="8">
    <source>
        <dbReference type="ARBA" id="ARBA00008406"/>
    </source>
</evidence>
<keyword evidence="13" id="KW-0716">Sensory transduction</keyword>
<evidence type="ECO:0000313" key="33">
    <source>
        <dbReference type="Proteomes" id="UP000327013"/>
    </source>
</evidence>
<evidence type="ECO:0000256" key="12">
    <source>
        <dbReference type="ARBA" id="ARBA00022543"/>
    </source>
</evidence>
<proteinExistence type="inferred from homology"/>
<evidence type="ECO:0000313" key="32">
    <source>
        <dbReference type="EMBL" id="KAB8356685.1"/>
    </source>
</evidence>
<dbReference type="CDD" id="cd15239">
    <property type="entry name" value="7tm_YRO2_fungal-like"/>
    <property type="match status" value="1"/>
</dbReference>
<dbReference type="GO" id="GO:0016117">
    <property type="term" value="P:carotenoid biosynthetic process"/>
    <property type="evidence" value="ECO:0007669"/>
    <property type="project" value="UniProtKB-KW"/>
</dbReference>
<dbReference type="PRINTS" id="PR00251">
    <property type="entry name" value="BACTRLOPSIN"/>
</dbReference>
<feature type="transmembrane region" description="Helical" evidence="30">
    <location>
        <begin position="152"/>
        <end position="171"/>
    </location>
</feature>
<evidence type="ECO:0000256" key="4">
    <source>
        <dbReference type="ARBA" id="ARBA00006046"/>
    </source>
</evidence>
<comment type="similarity">
    <text evidence="8">In the C-terminal section; belongs to the phytoene/squalene synthase family.</text>
</comment>
<keyword evidence="24" id="KW-0413">Isomerase</keyword>
<dbReference type="InterPro" id="IPR001425">
    <property type="entry name" value="Arc/bac/fun_rhodopsins"/>
</dbReference>
<keyword evidence="15 30" id="KW-0812">Transmembrane</keyword>
<feature type="domain" description="Amine oxidase" evidence="31">
    <location>
        <begin position="582"/>
        <end position="855"/>
    </location>
</feature>
<dbReference type="InterPro" id="IPR002937">
    <property type="entry name" value="Amino_oxidase"/>
</dbReference>
<dbReference type="Pfam" id="PF01593">
    <property type="entry name" value="Amino_oxidase"/>
    <property type="match status" value="1"/>
</dbReference>
<feature type="transmembrane region" description="Helical" evidence="30">
    <location>
        <begin position="1103"/>
        <end position="1124"/>
    </location>
</feature>
<keyword evidence="23" id="KW-0414">Isoprene biosynthesis</keyword>
<dbReference type="EC" id="5.5.1.19" evidence="9"/>
<dbReference type="FunFam" id="1.20.1070.10:FF:000160">
    <property type="entry name" value="Related to Opsin-1"/>
    <property type="match status" value="1"/>
</dbReference>
<feature type="region of interest" description="Disordered" evidence="29">
    <location>
        <begin position="1463"/>
        <end position="1508"/>
    </location>
</feature>
<evidence type="ECO:0000256" key="28">
    <source>
        <dbReference type="ARBA" id="ARBA00034551"/>
    </source>
</evidence>
<dbReference type="GO" id="GO:0016627">
    <property type="term" value="F:oxidoreductase activity, acting on the CH-CH group of donors"/>
    <property type="evidence" value="ECO:0007669"/>
    <property type="project" value="UniProtKB-ARBA"/>
</dbReference>
<evidence type="ECO:0000256" key="16">
    <source>
        <dbReference type="ARBA" id="ARBA00022746"/>
    </source>
</evidence>
<dbReference type="SFLD" id="SFLDG01018">
    <property type="entry name" value="Squalene/Phytoene_Synthase_Lik"/>
    <property type="match status" value="1"/>
</dbReference>
<evidence type="ECO:0000256" key="27">
    <source>
        <dbReference type="ARBA" id="ARBA00029335"/>
    </source>
</evidence>
<evidence type="ECO:0000256" key="17">
    <source>
        <dbReference type="ARBA" id="ARBA00022925"/>
    </source>
</evidence>
<dbReference type="SMR" id="A0A5N6KXX2"/>
<dbReference type="InterPro" id="IPR018229">
    <property type="entry name" value="Rhodopsin_retinal_BS"/>
</dbReference>
<comment type="caution">
    <text evidence="32">The sequence shown here is derived from an EMBL/GenBank/DDBJ whole genome shotgun (WGS) entry which is preliminary data.</text>
</comment>
<evidence type="ECO:0000256" key="6">
    <source>
        <dbReference type="ARBA" id="ARBA00008130"/>
    </source>
</evidence>
<evidence type="ECO:0000256" key="20">
    <source>
        <dbReference type="ARBA" id="ARBA00023002"/>
    </source>
</evidence>
<dbReference type="NCBIfam" id="TIGR02734">
    <property type="entry name" value="crtI_fam"/>
    <property type="match status" value="1"/>
</dbReference>
<comment type="similarity">
    <text evidence="6">Belongs to the archaeal/bacterial/fungal opsin family.</text>
</comment>
<evidence type="ECO:0000256" key="5">
    <source>
        <dbReference type="ARBA" id="ARBA00006251"/>
    </source>
</evidence>
<evidence type="ECO:0000256" key="21">
    <source>
        <dbReference type="ARBA" id="ARBA00023136"/>
    </source>
</evidence>
<keyword evidence="21 30" id="KW-0472">Membrane</keyword>
<evidence type="ECO:0000256" key="7">
    <source>
        <dbReference type="ARBA" id="ARBA00008247"/>
    </source>
</evidence>
<comment type="similarity">
    <text evidence="7">In the N-terminal section; belongs to the lycopene beta-cyclase family.</text>
</comment>
<dbReference type="PROSITE" id="PS01045">
    <property type="entry name" value="SQUALEN_PHYTOEN_SYN_2"/>
    <property type="match status" value="1"/>
</dbReference>
<dbReference type="PANTHER" id="PTHR43734">
    <property type="entry name" value="PHYTOENE DESATURASE"/>
    <property type="match status" value="1"/>
</dbReference>
<protein>
    <recommendedName>
        <fullName evidence="11">Bifunctional lycopene cyclase/phytoene synthase</fullName>
        <ecNumber evidence="9">5.5.1.19</ecNumber>
    </recommendedName>
    <alternativeName>
        <fullName evidence="10">Phytoene desaturase</fullName>
    </alternativeName>
    <alternativeName>
        <fullName evidence="28">Phytoene desaturase (3,4-didehydrolycopene-forming)</fullName>
    </alternativeName>
</protein>
<evidence type="ECO:0000259" key="31">
    <source>
        <dbReference type="Pfam" id="PF01593"/>
    </source>
</evidence>
<dbReference type="SMART" id="SM01021">
    <property type="entry name" value="Bac_rhodopsin"/>
    <property type="match status" value="1"/>
</dbReference>
<dbReference type="SFLD" id="SFLDG01212">
    <property type="entry name" value="Phytoene_synthase_like"/>
    <property type="match status" value="1"/>
</dbReference>
<dbReference type="InterPro" id="IPR043476">
    <property type="entry name" value="Yro2-like_7TM"/>
</dbReference>
<dbReference type="GO" id="GO:0045436">
    <property type="term" value="F:lycopene beta cyclase activity"/>
    <property type="evidence" value="ECO:0007669"/>
    <property type="project" value="UniProtKB-ARBA"/>
</dbReference>
<evidence type="ECO:0000256" key="2">
    <source>
        <dbReference type="ARBA" id="ARBA00005089"/>
    </source>
</evidence>
<dbReference type="InterPro" id="IPR008949">
    <property type="entry name" value="Isoprenoid_synthase_dom_sf"/>
</dbReference>
<evidence type="ECO:0000256" key="24">
    <source>
        <dbReference type="ARBA" id="ARBA00023235"/>
    </source>
</evidence>
<comment type="catalytic activity">
    <reaction evidence="26">
        <text>gamma-carotene = all-trans-beta-carotene</text>
        <dbReference type="Rhea" id="RHEA:32239"/>
        <dbReference type="ChEBI" id="CHEBI:17579"/>
        <dbReference type="ChEBI" id="CHEBI:27740"/>
        <dbReference type="EC" id="5.5.1.19"/>
    </reaction>
</comment>
<dbReference type="Proteomes" id="UP000327013">
    <property type="component" value="Unassembled WGS sequence"/>
</dbReference>
<feature type="transmembrane region" description="Helical" evidence="30">
    <location>
        <begin position="32"/>
        <end position="49"/>
    </location>
</feature>
<keyword evidence="22" id="KW-0675">Receptor</keyword>
<evidence type="ECO:0000256" key="29">
    <source>
        <dbReference type="SAM" id="MobiDB-lite"/>
    </source>
</evidence>
<keyword evidence="12" id="KW-0600">Photoreceptor protein</keyword>
<dbReference type="OrthoDB" id="6600518at2759"/>
<dbReference type="Pfam" id="PF01036">
    <property type="entry name" value="Bac_rhodopsin"/>
    <property type="match status" value="1"/>
</dbReference>
<sequence>MAAERARHVKYTIPPAIILTLLYQPLFTKLDVYKICFLVTIAVTSTIPWDSYLIRTGIWTYPPDAILGPLLFRIPLEELFFFFIQTYVVSLFYICMTKPLLHPIYLPHNHEEDSRTLNWAQRNSRLVGLLGQLFLIWTIYRGYDMVRAGNETTYFGLIISWACPFMLLLWFDSLLFSSGGNKALTGIEGVCRASSCCDCHLYLRGTWVIVPGTKIDVTIWEGLEVEEAFFFFATNTMIVLGMVTFDNAMAIIDAFPDILPTASTLPGPWTAIKVLCTPVSMYNHRRIIGLAQALNRLQKKSRSFYLASSTFEGRPRIDLILLYSFCRVADDLIDSSSSAEEANMWVSRLRTFLDLGYMVQRVPAKTYAVEEFVAEKFPAEARLALLQLPLGLLSKDPLYGLLEGFQLDLHFVQSEGEEKWPIKTEKELDQYGEYVAGTVGELCIDILLHHYPLPGAARRQRLKTAGRRMGIALQTVNIARDITVDADLGRVYIPTTWLREAGLSPDEVQQLPSQTLAETTRGLRSRLLSKAFSIYNEARPAIEQLPKEARGPMRVAIESYMEIGRVLQKDTYRVTPGAGVGGCATAARLAKAGFKVTVVEKNDFTGGRSYQTNKRVQRFDQGPSLLLLPEMFEEAFRDLGTSMTGEGIKLFKCDPNYNVWFGDGEQFELSSNMATMKREVERWEGKDGFERYLSFLQEAHRHYEASVTHVLHKNFGRLIDLARPSFLPHLLDLHPFESIYSRASKYFWTERLRRVFTFGSMYMGMSPFDAPGTYSLLQYTELAEGIWYPEGGFHRIVEAIVGIAERSGVEFRFKAPIASIKLSPDNKTATGVVLESGEELIADVIVNNSDLVYAYNNLLPPSSHAKSLSKREGSCSSISFYWALDTIVPELKTHNIFLADEYRSSFDSIFKDQDLPEEPSFYVNVPSRVDPTAAPAGKDSVVVLVPCGHLLDEGTGGKGLNPKTRGDWDALISKARNSVLDTIEARLGVRLSQHISHEIINNPYSWQERFNLDKGAILGLSHSFFNVLSFRPRTKHASISNLYFVGASTHPGTGVPIVLGGSKITSEQILDDYRMEVPWTRGISLATRKGEQKDIDKTHAQPALNWLQMTLLILVGLVLGLYVLDVQARLAGTAHGFPHGLQHRMVGKHLSYLCDSDPKRAEKRESLELPCNGEHTTLYNLRDRLTSNIDPGMNPGTAFVDYSGGESEINITTHGSDWYWAVTAVMAVSTFIFMGLSYTKPREKRIFHYITASITLVASIAYFSMASNIGWAPITVEFQRSASTVSGNVREIFYVRYIDWFITTPLLLLDLLLTAGLPLPTVLYTILIDEVMIVTGLTGALVKSSYKWGYFAFGCAALLWIGWVLLFEARIHSKTLGNDVGRAFVICGSWTFALWLLYPIAWGVCEGGNVIAPDSEAVFYGVLDILAKPVFGGLLLWGHRGIDPARLGLSFAAYGADQTAGATTKGQHESSVHATGGVSNGVTNGATNGTTPPHVEGTHAGETTATNV</sequence>
<dbReference type="InterPro" id="IPR019845">
    <property type="entry name" value="Squalene/phytoene_synthase_CS"/>
</dbReference>
<comment type="similarity">
    <text evidence="5">Belongs to the phytoene/squalene synthase family.</text>
</comment>
<dbReference type="InterPro" id="IPR014105">
    <property type="entry name" value="Carotenoid/retinoid_OxRdtase"/>
</dbReference>
<evidence type="ECO:0000256" key="30">
    <source>
        <dbReference type="SAM" id="Phobius"/>
    </source>
</evidence>
<comment type="catalytic activity">
    <reaction evidence="27">
        <text>all-trans-lycopene = gamma-carotene</text>
        <dbReference type="Rhea" id="RHEA:32219"/>
        <dbReference type="ChEBI" id="CHEBI:15948"/>
        <dbReference type="ChEBI" id="CHEBI:27740"/>
        <dbReference type="EC" id="5.5.1.19"/>
    </reaction>
</comment>
<keyword evidence="16" id="KW-0125">Carotenoid biosynthesis</keyword>
<dbReference type="InterPro" id="IPR044843">
    <property type="entry name" value="Trans_IPPS_bact-type"/>
</dbReference>
<dbReference type="GO" id="GO:0016872">
    <property type="term" value="F:intramolecular lyase activity"/>
    <property type="evidence" value="ECO:0007669"/>
    <property type="project" value="InterPro"/>
</dbReference>
<dbReference type="GO" id="GO:0051996">
    <property type="term" value="F:squalene synthase [NAD(P)H] activity"/>
    <property type="evidence" value="ECO:0007669"/>
    <property type="project" value="InterPro"/>
</dbReference>
<dbReference type="GO" id="GO:0004311">
    <property type="term" value="F:geranylgeranyl diphosphate synthase activity"/>
    <property type="evidence" value="ECO:0007669"/>
    <property type="project" value="InterPro"/>
</dbReference>
<feature type="transmembrane region" description="Helical" evidence="30">
    <location>
        <begin position="1418"/>
        <end position="1437"/>
    </location>
</feature>